<keyword evidence="3" id="KW-1185">Reference proteome</keyword>
<gene>
    <name evidence="2" type="ORF">VKT23_003248</name>
</gene>
<feature type="region of interest" description="Disordered" evidence="1">
    <location>
        <begin position="1"/>
        <end position="21"/>
    </location>
</feature>
<reference evidence="2 3" key="1">
    <citation type="submission" date="2024-01" db="EMBL/GenBank/DDBJ databases">
        <title>A draft genome for the cacao thread blight pathogen Marasmiellus scandens.</title>
        <authorList>
            <person name="Baruah I.K."/>
            <person name="Leung J."/>
            <person name="Bukari Y."/>
            <person name="Amoako-Attah I."/>
            <person name="Meinhardt L.W."/>
            <person name="Bailey B.A."/>
            <person name="Cohen S.P."/>
        </authorList>
    </citation>
    <scope>NUCLEOTIDE SEQUENCE [LARGE SCALE GENOMIC DNA]</scope>
    <source>
        <strain evidence="2 3">GH-19</strain>
    </source>
</reference>
<evidence type="ECO:0000313" key="2">
    <source>
        <dbReference type="EMBL" id="KAK7468745.1"/>
    </source>
</evidence>
<feature type="compositionally biased region" description="Basic and acidic residues" evidence="1">
    <location>
        <begin position="1"/>
        <end position="11"/>
    </location>
</feature>
<sequence length="210" mass="24315">MGQWEEYHQNPDDWFLPTPQDESKLTKDQLRDREHRHWADTLQDYIPFWLRSIEAATRGEVLKLSDFLDSLEQSNTWPPRGPTPWTHPDAQSRYGGLANRQSSEHTWHWGSANGHDDAARWGVDDKEIAPKWGAGHESHSSGASCKVATSFRHQNMILHDAKDFDFVEDIARQAAVDGTRKQKMHNFFELPTEEKVKRIYALIHTLRSTS</sequence>
<feature type="region of interest" description="Disordered" evidence="1">
    <location>
        <begin position="75"/>
        <end position="99"/>
    </location>
</feature>
<evidence type="ECO:0000256" key="1">
    <source>
        <dbReference type="SAM" id="MobiDB-lite"/>
    </source>
</evidence>
<comment type="caution">
    <text evidence="2">The sequence shown here is derived from an EMBL/GenBank/DDBJ whole genome shotgun (WGS) entry which is preliminary data.</text>
</comment>
<name>A0ABR1JX52_9AGAR</name>
<dbReference type="EMBL" id="JBANRG010000003">
    <property type="protein sequence ID" value="KAK7468745.1"/>
    <property type="molecule type" value="Genomic_DNA"/>
</dbReference>
<accession>A0ABR1JX52</accession>
<dbReference type="Proteomes" id="UP001498398">
    <property type="component" value="Unassembled WGS sequence"/>
</dbReference>
<protein>
    <submittedName>
        <fullName evidence="2">Uncharacterized protein</fullName>
    </submittedName>
</protein>
<proteinExistence type="predicted"/>
<evidence type="ECO:0000313" key="3">
    <source>
        <dbReference type="Proteomes" id="UP001498398"/>
    </source>
</evidence>
<organism evidence="2 3">
    <name type="scientific">Marasmiellus scandens</name>
    <dbReference type="NCBI Taxonomy" id="2682957"/>
    <lineage>
        <taxon>Eukaryota</taxon>
        <taxon>Fungi</taxon>
        <taxon>Dikarya</taxon>
        <taxon>Basidiomycota</taxon>
        <taxon>Agaricomycotina</taxon>
        <taxon>Agaricomycetes</taxon>
        <taxon>Agaricomycetidae</taxon>
        <taxon>Agaricales</taxon>
        <taxon>Marasmiineae</taxon>
        <taxon>Omphalotaceae</taxon>
        <taxon>Marasmiellus</taxon>
    </lineage>
</organism>